<evidence type="ECO:0000313" key="1">
    <source>
        <dbReference type="EnsemblMetazoa" id="MESCA007590-PA"/>
    </source>
</evidence>
<dbReference type="AlphaFoldDB" id="T1GV13"/>
<dbReference type="HOGENOM" id="CLU_1909078_0_0_1"/>
<protein>
    <recommendedName>
        <fullName evidence="3">Protein TsetseEP domain-containing protein</fullName>
    </recommendedName>
</protein>
<evidence type="ECO:0000313" key="2">
    <source>
        <dbReference type="Proteomes" id="UP000015102"/>
    </source>
</evidence>
<dbReference type="EnsemblMetazoa" id="MESCA007590-RA">
    <property type="protein sequence ID" value="MESCA007590-PA"/>
    <property type="gene ID" value="MESCA007590"/>
</dbReference>
<reference evidence="2" key="1">
    <citation type="submission" date="2013-02" db="EMBL/GenBank/DDBJ databases">
        <authorList>
            <person name="Hughes D."/>
        </authorList>
    </citation>
    <scope>NUCLEOTIDE SEQUENCE</scope>
    <source>
        <strain>Durham</strain>
        <strain evidence="2">NC isolate 2 -- Noor lab</strain>
    </source>
</reference>
<proteinExistence type="predicted"/>
<dbReference type="Proteomes" id="UP000015102">
    <property type="component" value="Unassembled WGS sequence"/>
</dbReference>
<reference evidence="1" key="2">
    <citation type="submission" date="2015-06" db="UniProtKB">
        <authorList>
            <consortium name="EnsemblMetazoa"/>
        </authorList>
    </citation>
    <scope>IDENTIFICATION</scope>
</reference>
<name>T1GV13_MEGSC</name>
<organism evidence="1 2">
    <name type="scientific">Megaselia scalaris</name>
    <name type="common">Humpbacked fly</name>
    <name type="synonym">Phora scalaris</name>
    <dbReference type="NCBI Taxonomy" id="36166"/>
    <lineage>
        <taxon>Eukaryota</taxon>
        <taxon>Metazoa</taxon>
        <taxon>Ecdysozoa</taxon>
        <taxon>Arthropoda</taxon>
        <taxon>Hexapoda</taxon>
        <taxon>Insecta</taxon>
        <taxon>Pterygota</taxon>
        <taxon>Neoptera</taxon>
        <taxon>Endopterygota</taxon>
        <taxon>Diptera</taxon>
        <taxon>Brachycera</taxon>
        <taxon>Muscomorpha</taxon>
        <taxon>Platypezoidea</taxon>
        <taxon>Phoridae</taxon>
        <taxon>Megaseliini</taxon>
        <taxon>Megaselia</taxon>
    </lineage>
</organism>
<dbReference type="EMBL" id="CAQQ02192492">
    <property type="status" value="NOT_ANNOTATED_CDS"/>
    <property type="molecule type" value="Genomic_DNA"/>
</dbReference>
<evidence type="ECO:0008006" key="3">
    <source>
        <dbReference type="Google" id="ProtNLM"/>
    </source>
</evidence>
<sequence length="133" mass="15474">MIENDRLPELAIVQGSINECVKNATEDGSWMFTSVKYTLKQAREENNYIRRTTDTCVTSYPSGYKLTDCVNDRLQRGNNNVWDLLYKTDKDIQVALDQYDNIGRQAMECTFNVVENFSRDIEDVLRTLEKCKK</sequence>
<accession>T1GV13</accession>
<keyword evidence="2" id="KW-1185">Reference proteome</keyword>